<reference evidence="3" key="1">
    <citation type="journal article" date="2011" name="Nat. Commun.">
        <title>Effector diversification within compartments of the Leptosphaeria maculans genome affected by Repeat-Induced Point mutations.</title>
        <authorList>
            <person name="Rouxel T."/>
            <person name="Grandaubert J."/>
            <person name="Hane J.K."/>
            <person name="Hoede C."/>
            <person name="van de Wouw A.P."/>
            <person name="Couloux A."/>
            <person name="Dominguez V."/>
            <person name="Anthouard V."/>
            <person name="Bally P."/>
            <person name="Bourras S."/>
            <person name="Cozijnsen A.J."/>
            <person name="Ciuffetti L.M."/>
            <person name="Degrave A."/>
            <person name="Dilmaghani A."/>
            <person name="Duret L."/>
            <person name="Fudal I."/>
            <person name="Goodwin S.B."/>
            <person name="Gout L."/>
            <person name="Glaser N."/>
            <person name="Linglin J."/>
            <person name="Kema G.H.J."/>
            <person name="Lapalu N."/>
            <person name="Lawrence C.B."/>
            <person name="May K."/>
            <person name="Meyer M."/>
            <person name="Ollivier B."/>
            <person name="Poulain J."/>
            <person name="Schoch C.L."/>
            <person name="Simon A."/>
            <person name="Spatafora J.W."/>
            <person name="Stachowiak A."/>
            <person name="Turgeon B.G."/>
            <person name="Tyler B.M."/>
            <person name="Vincent D."/>
            <person name="Weissenbach J."/>
            <person name="Amselem J."/>
            <person name="Quesneville H."/>
            <person name="Oliver R.P."/>
            <person name="Wincker P."/>
            <person name="Balesdent M.-H."/>
            <person name="Howlett B.J."/>
        </authorList>
    </citation>
    <scope>NUCLEOTIDE SEQUENCE [LARGE SCALE GENOMIC DNA]</scope>
    <source>
        <strain evidence="3">JN3 / isolate v23.1.3 / race Av1-4-5-6-7-8</strain>
    </source>
</reference>
<dbReference type="AlphaFoldDB" id="E5A4U5"/>
<gene>
    <name evidence="2" type="ORF">LEMA_P078820.1</name>
</gene>
<evidence type="ECO:0000313" key="2">
    <source>
        <dbReference type="EMBL" id="CBX98643.1"/>
    </source>
</evidence>
<organism evidence="3">
    <name type="scientific">Leptosphaeria maculans (strain JN3 / isolate v23.1.3 / race Av1-4-5-6-7-8)</name>
    <name type="common">Blackleg fungus</name>
    <name type="synonym">Phoma lingam</name>
    <dbReference type="NCBI Taxonomy" id="985895"/>
    <lineage>
        <taxon>Eukaryota</taxon>
        <taxon>Fungi</taxon>
        <taxon>Dikarya</taxon>
        <taxon>Ascomycota</taxon>
        <taxon>Pezizomycotina</taxon>
        <taxon>Dothideomycetes</taxon>
        <taxon>Pleosporomycetidae</taxon>
        <taxon>Pleosporales</taxon>
        <taxon>Pleosporineae</taxon>
        <taxon>Leptosphaeriaceae</taxon>
        <taxon>Plenodomus</taxon>
        <taxon>Plenodomus lingam/Leptosphaeria maculans species complex</taxon>
    </lineage>
</organism>
<feature type="region of interest" description="Disordered" evidence="1">
    <location>
        <begin position="11"/>
        <end position="37"/>
    </location>
</feature>
<evidence type="ECO:0000313" key="3">
    <source>
        <dbReference type="Proteomes" id="UP000002668"/>
    </source>
</evidence>
<dbReference type="EMBL" id="FP929134">
    <property type="protein sequence ID" value="CBX98643.1"/>
    <property type="molecule type" value="Genomic_DNA"/>
</dbReference>
<keyword evidence="3" id="KW-1185">Reference proteome</keyword>
<dbReference type="HOGENOM" id="CLU_2850144_0_0_1"/>
<accession>E5A4U5</accession>
<sequence>MGQDVPLAHLHTLHTISPRPAIHGSVQAKRKGKKGEKQYTTAMVYTAQQSHWKRALEANPSNNQD</sequence>
<protein>
    <submittedName>
        <fullName evidence="2">Predicted protein</fullName>
    </submittedName>
</protein>
<dbReference type="InParanoid" id="E5A4U5"/>
<evidence type="ECO:0000256" key="1">
    <source>
        <dbReference type="SAM" id="MobiDB-lite"/>
    </source>
</evidence>
<proteinExistence type="predicted"/>
<dbReference type="VEuPathDB" id="FungiDB:LEMA_P078820.1"/>
<dbReference type="Proteomes" id="UP000002668">
    <property type="component" value="Genome"/>
</dbReference>
<name>E5A4U5_LEPMJ</name>